<dbReference type="SUPFAM" id="SSF56784">
    <property type="entry name" value="HAD-like"/>
    <property type="match status" value="1"/>
</dbReference>
<dbReference type="PANTHER" id="PTHR19288">
    <property type="entry name" value="4-NITROPHENYLPHOSPHATASE-RELATED"/>
    <property type="match status" value="1"/>
</dbReference>
<dbReference type="InterPro" id="IPR006357">
    <property type="entry name" value="HAD-SF_hydro_IIA"/>
</dbReference>
<dbReference type="Proteomes" id="UP000195913">
    <property type="component" value="Unassembled WGS sequence"/>
</dbReference>
<evidence type="ECO:0000313" key="1">
    <source>
        <dbReference type="EMBL" id="SJM49902.1"/>
    </source>
</evidence>
<dbReference type="Pfam" id="PF13344">
    <property type="entry name" value="Hydrolase_6"/>
    <property type="match status" value="1"/>
</dbReference>
<sequence length="324" mass="33778">MLISAFDAVLSDLDGVVYTGPNAIEGAPEALGRLAGVGVELAYITNNASRSPEVVARHLRKLGAPAEASTVFGSADAGADLLAERIPAQSKVLVVGSAYLRDCVVSRGFALAESADESPVAVIQGFDPEVNWCDLAEAAHALNAGALWVVTNTDMTIPRARGMAPGNGSLVRAVSSATSVKPVVAGKPEPLLFHVAAEQLEAAKPLVVGDRLDTDILGGNRAGFATAVVLTGVDDPESILGAPTDQRPRYLLGTLAELYADYPIVQATGKQIVCGQARAGVENGKITVTGSREDLNSWRAACCAWWYANPHSTERTTPEISFSS</sequence>
<dbReference type="PANTHER" id="PTHR19288:SF95">
    <property type="entry name" value="D-GLYCEROL 3-PHOSPHATE PHOSPHATASE"/>
    <property type="match status" value="1"/>
</dbReference>
<name>A0A1R4F245_9MICC</name>
<dbReference type="GO" id="GO:0005737">
    <property type="term" value="C:cytoplasm"/>
    <property type="evidence" value="ECO:0007669"/>
    <property type="project" value="TreeGrafter"/>
</dbReference>
<dbReference type="EMBL" id="FUHW01000009">
    <property type="protein sequence ID" value="SJM49902.1"/>
    <property type="molecule type" value="Genomic_DNA"/>
</dbReference>
<accession>A0A1R4F245</accession>
<dbReference type="AlphaFoldDB" id="A0A1R4F245"/>
<evidence type="ECO:0000313" key="2">
    <source>
        <dbReference type="Proteomes" id="UP000195913"/>
    </source>
</evidence>
<dbReference type="GO" id="GO:0016791">
    <property type="term" value="F:phosphatase activity"/>
    <property type="evidence" value="ECO:0007669"/>
    <property type="project" value="TreeGrafter"/>
</dbReference>
<reference evidence="1 2" key="1">
    <citation type="submission" date="2017-02" db="EMBL/GenBank/DDBJ databases">
        <authorList>
            <person name="Peterson S.W."/>
        </authorList>
    </citation>
    <scope>NUCLEOTIDE SEQUENCE [LARGE SCALE GENOMIC DNA]</scope>
    <source>
        <strain evidence="1 2">B Ar 00.02</strain>
    </source>
</reference>
<dbReference type="Gene3D" id="3.40.50.1000">
    <property type="entry name" value="HAD superfamily/HAD-like"/>
    <property type="match status" value="2"/>
</dbReference>
<proteinExistence type="predicted"/>
<protein>
    <submittedName>
        <fullName evidence="1">4-nitrophenylphosphatase</fullName>
        <ecNumber evidence="1">3.1.3.41</ecNumber>
    </submittedName>
</protein>
<dbReference type="EC" id="3.1.3.41" evidence="1"/>
<organism evidence="1 2">
    <name type="scientific">Arthrobacter rhombi</name>
    <dbReference type="NCBI Taxonomy" id="71253"/>
    <lineage>
        <taxon>Bacteria</taxon>
        <taxon>Bacillati</taxon>
        <taxon>Actinomycetota</taxon>
        <taxon>Actinomycetes</taxon>
        <taxon>Micrococcales</taxon>
        <taxon>Micrococcaceae</taxon>
        <taxon>Arthrobacter</taxon>
    </lineage>
</organism>
<dbReference type="Pfam" id="PF13242">
    <property type="entry name" value="Hydrolase_like"/>
    <property type="match status" value="1"/>
</dbReference>
<dbReference type="RefSeq" id="WP_086994615.1">
    <property type="nucleotide sequence ID" value="NZ_FUHW01000009.1"/>
</dbReference>
<dbReference type="InterPro" id="IPR036412">
    <property type="entry name" value="HAD-like_sf"/>
</dbReference>
<dbReference type="NCBIfam" id="TIGR01460">
    <property type="entry name" value="HAD-SF-IIA"/>
    <property type="match status" value="1"/>
</dbReference>
<keyword evidence="2" id="KW-1185">Reference proteome</keyword>
<keyword evidence="1" id="KW-0378">Hydrolase</keyword>
<dbReference type="InterPro" id="IPR023214">
    <property type="entry name" value="HAD_sf"/>
</dbReference>
<gene>
    <name evidence="1" type="ORF">FM101_01850</name>
</gene>